<accession>A0A926Q3L6</accession>
<dbReference type="InterPro" id="IPR052777">
    <property type="entry name" value="Acetyltransferase_Enz"/>
</dbReference>
<name>A0A926Q3L6_9FLAO</name>
<gene>
    <name evidence="2" type="ORF">IBL28_09170</name>
</gene>
<comment type="caution">
    <text evidence="2">The sequence shown here is derived from an EMBL/GenBank/DDBJ whole genome shotgun (WGS) entry which is preliminary data.</text>
</comment>
<evidence type="ECO:0000313" key="3">
    <source>
        <dbReference type="Proteomes" id="UP000653730"/>
    </source>
</evidence>
<dbReference type="Proteomes" id="UP000653730">
    <property type="component" value="Unassembled WGS sequence"/>
</dbReference>
<proteinExistence type="predicted"/>
<evidence type="ECO:0000313" key="2">
    <source>
        <dbReference type="EMBL" id="MBC9796136.1"/>
    </source>
</evidence>
<dbReference type="Pfam" id="PF00583">
    <property type="entry name" value="Acetyltransf_1"/>
    <property type="match status" value="1"/>
</dbReference>
<dbReference type="AlphaFoldDB" id="A0A926Q3L6"/>
<dbReference type="PROSITE" id="PS51186">
    <property type="entry name" value="GNAT"/>
    <property type="match status" value="1"/>
</dbReference>
<reference evidence="2 3" key="1">
    <citation type="submission" date="2020-09" db="EMBL/GenBank/DDBJ databases">
        <title>Sinomicrobium weinanense sp. nov., a halophilic bacteria isolated from saline-alkali soil.</title>
        <authorList>
            <person name="Wu P."/>
            <person name="Ren H."/>
            <person name="Mei Y."/>
            <person name="Liang Y."/>
            <person name="Chen Z."/>
        </authorList>
    </citation>
    <scope>NUCLEOTIDE SEQUENCE [LARGE SCALE GENOMIC DNA]</scope>
    <source>
        <strain evidence="2 3">FJxs</strain>
    </source>
</reference>
<feature type="domain" description="N-acetyltransferase" evidence="1">
    <location>
        <begin position="1"/>
        <end position="155"/>
    </location>
</feature>
<dbReference type="InterPro" id="IPR016181">
    <property type="entry name" value="Acyl_CoA_acyltransferase"/>
</dbReference>
<evidence type="ECO:0000259" key="1">
    <source>
        <dbReference type="PROSITE" id="PS51186"/>
    </source>
</evidence>
<dbReference type="PANTHER" id="PTHR43305:SF1">
    <property type="entry name" value="FAMILY N-ACETYLTRANSFERASE, PUTATIVE (AFU_ORTHOLOGUE AFUA_2G01380)-RELATED"/>
    <property type="match status" value="1"/>
</dbReference>
<dbReference type="CDD" id="cd04301">
    <property type="entry name" value="NAT_SF"/>
    <property type="match status" value="1"/>
</dbReference>
<dbReference type="SUPFAM" id="SSF55729">
    <property type="entry name" value="Acyl-CoA N-acyltransferases (Nat)"/>
    <property type="match status" value="1"/>
</dbReference>
<organism evidence="2 3">
    <name type="scientific">Sinomicrobium weinanense</name>
    <dbReference type="NCBI Taxonomy" id="2842200"/>
    <lineage>
        <taxon>Bacteria</taxon>
        <taxon>Pseudomonadati</taxon>
        <taxon>Bacteroidota</taxon>
        <taxon>Flavobacteriia</taxon>
        <taxon>Flavobacteriales</taxon>
        <taxon>Flavobacteriaceae</taxon>
        <taxon>Sinomicrobium</taxon>
    </lineage>
</organism>
<dbReference type="PANTHER" id="PTHR43305">
    <property type="entry name" value="FAMILY N-ACETYLTRANSFERASE, PUTATIVE (AFU_ORTHOLOGUE AFUA_2G01380)-RELATED"/>
    <property type="match status" value="1"/>
</dbReference>
<dbReference type="EMBL" id="JACVDC010000021">
    <property type="protein sequence ID" value="MBC9796136.1"/>
    <property type="molecule type" value="Genomic_DNA"/>
</dbReference>
<dbReference type="GO" id="GO:0016747">
    <property type="term" value="F:acyltransferase activity, transferring groups other than amino-acyl groups"/>
    <property type="evidence" value="ECO:0007669"/>
    <property type="project" value="InterPro"/>
</dbReference>
<sequence length="155" mass="17963">MELREAISDSDYKTGTVLFREYAAGIGVDLEFQDFNREIENIRDQYSRPDGVLFIAYDTDQRPIGCFAIRKLDHATCELKRMYLRKEARGRGLGKQFLNTSVRLGKELGYKKMRLDTLPDMQAAIGLYKKAGFYEIEPYRFNPVPGAIYMEIKLK</sequence>
<keyword evidence="3" id="KW-1185">Reference proteome</keyword>
<dbReference type="InterPro" id="IPR000182">
    <property type="entry name" value="GNAT_dom"/>
</dbReference>
<dbReference type="Gene3D" id="3.40.630.30">
    <property type="match status" value="1"/>
</dbReference>
<protein>
    <submittedName>
        <fullName evidence="2">GNAT family N-acetyltransferase</fullName>
    </submittedName>
</protein>
<dbReference type="RefSeq" id="WP_187965286.1">
    <property type="nucleotide sequence ID" value="NZ_JACVDC010000021.1"/>
</dbReference>